<evidence type="ECO:0000256" key="4">
    <source>
        <dbReference type="ARBA" id="ARBA00022606"/>
    </source>
</evidence>
<feature type="compositionally biased region" description="Polar residues" evidence="18">
    <location>
        <begin position="361"/>
        <end position="380"/>
    </location>
</feature>
<evidence type="ECO:0000256" key="17">
    <source>
        <dbReference type="RuleBase" id="RU000688"/>
    </source>
</evidence>
<dbReference type="SUPFAM" id="SSF81321">
    <property type="entry name" value="Family A G protein-coupled receptor-like"/>
    <property type="match status" value="1"/>
</dbReference>
<keyword evidence="8" id="KW-0157">Chromophore</keyword>
<dbReference type="InterPro" id="IPR027430">
    <property type="entry name" value="Retinal_BS"/>
</dbReference>
<keyword evidence="10 19" id="KW-0472">Membrane</keyword>
<dbReference type="InterPro" id="IPR017452">
    <property type="entry name" value="GPCR_Rhodpsn_7TM"/>
</dbReference>
<evidence type="ECO:0000259" key="20">
    <source>
        <dbReference type="PROSITE" id="PS50262"/>
    </source>
</evidence>
<name>A0AAU9U003_EUPED</name>
<comment type="function">
    <text evidence="16">Visual pigments are the light-absorbing molecules that mediate vision. They consist of an apoprotein, opsin, covalently linked to cis-retinal. May play a role in photoperiodic photoreception.</text>
</comment>
<gene>
    <name evidence="21" type="ORF">EEDITHA_LOCUS7280</name>
</gene>
<keyword evidence="13" id="KW-0325">Glycoprotein</keyword>
<feature type="transmembrane region" description="Helical" evidence="19">
    <location>
        <begin position="171"/>
        <end position="192"/>
    </location>
</feature>
<evidence type="ECO:0000256" key="1">
    <source>
        <dbReference type="ARBA" id="ARBA00004141"/>
    </source>
</evidence>
<dbReference type="PANTHER" id="PTHR24240">
    <property type="entry name" value="OPSIN"/>
    <property type="match status" value="1"/>
</dbReference>
<evidence type="ECO:0000256" key="18">
    <source>
        <dbReference type="SAM" id="MobiDB-lite"/>
    </source>
</evidence>
<dbReference type="Pfam" id="PF00001">
    <property type="entry name" value="7tm_1"/>
    <property type="match status" value="1"/>
</dbReference>
<feature type="transmembrane region" description="Helical" evidence="19">
    <location>
        <begin position="318"/>
        <end position="338"/>
    </location>
</feature>
<keyword evidence="6" id="KW-0681">Retinal protein</keyword>
<feature type="transmembrane region" description="Helical" evidence="19">
    <location>
        <begin position="282"/>
        <end position="306"/>
    </location>
</feature>
<dbReference type="InterPro" id="IPR050125">
    <property type="entry name" value="GPCR_opsins"/>
</dbReference>
<feature type="transmembrane region" description="Helical" evidence="19">
    <location>
        <begin position="53"/>
        <end position="81"/>
    </location>
</feature>
<evidence type="ECO:0000256" key="9">
    <source>
        <dbReference type="ARBA" id="ARBA00023040"/>
    </source>
</evidence>
<dbReference type="GO" id="GO:0004930">
    <property type="term" value="F:G protein-coupled receptor activity"/>
    <property type="evidence" value="ECO:0007669"/>
    <property type="project" value="UniProtKB-KW"/>
</dbReference>
<dbReference type="AlphaFoldDB" id="A0AAU9U003"/>
<reference evidence="21" key="1">
    <citation type="submission" date="2022-03" db="EMBL/GenBank/DDBJ databases">
        <authorList>
            <person name="Tunstrom K."/>
        </authorList>
    </citation>
    <scope>NUCLEOTIDE SEQUENCE</scope>
</reference>
<evidence type="ECO:0000256" key="5">
    <source>
        <dbReference type="ARBA" id="ARBA00022692"/>
    </source>
</evidence>
<feature type="region of interest" description="Disordered" evidence="18">
    <location>
        <begin position="358"/>
        <end position="380"/>
    </location>
</feature>
<feature type="transmembrane region" description="Helical" evidence="19">
    <location>
        <begin position="217"/>
        <end position="238"/>
    </location>
</feature>
<keyword evidence="14 17" id="KW-0807">Transducer</keyword>
<sequence>MATNYTDDIGPAAYPLKMVSQEVVEHMLGWNIPEEHQDLVHEHWRNFPAVSKYWHFGLACIYSILMLTSLSGNGIVIWIFSTSKSLRSASNMFVINLAVFDLMMMLEMPMLISNSFYQRPLGYQLGCDIYAVLGSLSGIGGAMSNAIIAFDRYKTISSPLDGRLNRVQASILILFSWLWALPFTFLPAFKIWGRFVPEGFLTTCSFDFLTEDQDTKIFMICIFIWSYLIPMIFICFFYSKLFSAVRLHERMLKEQAKKMNVKSLAANKEDAGKSVEIRIAKVAFTIFFLFVCSWTPYAFVALTGAFGDRSLLTPVTTMVPAVCAKIVSCIDPWVYAINHPRYRAELQKRVPWMGVREADSDTMSTSSGATAQTQNPTAEA</sequence>
<evidence type="ECO:0000256" key="11">
    <source>
        <dbReference type="ARBA" id="ARBA00023157"/>
    </source>
</evidence>
<dbReference type="PROSITE" id="PS00238">
    <property type="entry name" value="OPSIN"/>
    <property type="match status" value="1"/>
</dbReference>
<comment type="similarity">
    <text evidence="2 17">Belongs to the G-protein coupled receptor 1 family.</text>
</comment>
<dbReference type="EMBL" id="CAKOGL010000010">
    <property type="protein sequence ID" value="CAH2091413.1"/>
    <property type="molecule type" value="Genomic_DNA"/>
</dbReference>
<feature type="domain" description="G-protein coupled receptors family 1 profile" evidence="20">
    <location>
        <begin position="72"/>
        <end position="335"/>
    </location>
</feature>
<keyword evidence="7 19" id="KW-1133">Transmembrane helix</keyword>
<evidence type="ECO:0000256" key="3">
    <source>
        <dbReference type="ARBA" id="ARBA00022543"/>
    </source>
</evidence>
<keyword evidence="22" id="KW-1185">Reference proteome</keyword>
<feature type="transmembrane region" description="Helical" evidence="19">
    <location>
        <begin position="93"/>
        <end position="117"/>
    </location>
</feature>
<proteinExistence type="inferred from homology"/>
<evidence type="ECO:0000256" key="10">
    <source>
        <dbReference type="ARBA" id="ARBA00023136"/>
    </source>
</evidence>
<keyword evidence="12 17" id="KW-0675">Receptor</keyword>
<dbReference type="GO" id="GO:0007601">
    <property type="term" value="P:visual perception"/>
    <property type="evidence" value="ECO:0007669"/>
    <property type="project" value="UniProtKB-KW"/>
</dbReference>
<evidence type="ECO:0000256" key="19">
    <source>
        <dbReference type="SAM" id="Phobius"/>
    </source>
</evidence>
<dbReference type="Gene3D" id="1.20.1070.10">
    <property type="entry name" value="Rhodopsin 7-helix transmembrane proteins"/>
    <property type="match status" value="1"/>
</dbReference>
<dbReference type="PROSITE" id="PS50262">
    <property type="entry name" value="G_PROTEIN_RECEP_F1_2"/>
    <property type="match status" value="1"/>
</dbReference>
<feature type="transmembrane region" description="Helical" evidence="19">
    <location>
        <begin position="129"/>
        <end position="150"/>
    </location>
</feature>
<dbReference type="PRINTS" id="PR00577">
    <property type="entry name" value="OPSINRH3RH4"/>
</dbReference>
<evidence type="ECO:0000256" key="16">
    <source>
        <dbReference type="ARBA" id="ARBA00058743"/>
    </source>
</evidence>
<evidence type="ECO:0000256" key="13">
    <source>
        <dbReference type="ARBA" id="ARBA00023180"/>
    </source>
</evidence>
<keyword evidence="4" id="KW-0716">Sensory transduction</keyword>
<evidence type="ECO:0000313" key="22">
    <source>
        <dbReference type="Proteomes" id="UP001153954"/>
    </source>
</evidence>
<evidence type="ECO:0000256" key="15">
    <source>
        <dbReference type="ARBA" id="ARBA00023305"/>
    </source>
</evidence>
<keyword evidence="9 17" id="KW-0297">G-protein coupled receptor</keyword>
<accession>A0AAU9U003</accession>
<dbReference type="FunFam" id="1.20.1070.10:FF:000044">
    <property type="entry name" value="Opsin, ultraviolet-sensitive"/>
    <property type="match status" value="1"/>
</dbReference>
<dbReference type="GO" id="GO:0007602">
    <property type="term" value="P:phototransduction"/>
    <property type="evidence" value="ECO:0007669"/>
    <property type="project" value="UniProtKB-KW"/>
</dbReference>
<comment type="subcellular location">
    <subcellularLocation>
        <location evidence="1">Membrane</location>
        <topology evidence="1">Multi-pass membrane protein</topology>
    </subcellularLocation>
</comment>
<evidence type="ECO:0000313" key="21">
    <source>
        <dbReference type="EMBL" id="CAH2091413.1"/>
    </source>
</evidence>
<dbReference type="GO" id="GO:0016020">
    <property type="term" value="C:membrane"/>
    <property type="evidence" value="ECO:0007669"/>
    <property type="project" value="UniProtKB-SubCell"/>
</dbReference>
<evidence type="ECO:0000256" key="2">
    <source>
        <dbReference type="ARBA" id="ARBA00010663"/>
    </source>
</evidence>
<evidence type="ECO:0000256" key="12">
    <source>
        <dbReference type="ARBA" id="ARBA00023170"/>
    </source>
</evidence>
<dbReference type="GO" id="GO:0009881">
    <property type="term" value="F:photoreceptor activity"/>
    <property type="evidence" value="ECO:0007669"/>
    <property type="project" value="UniProtKB-KW"/>
</dbReference>
<organism evidence="21 22">
    <name type="scientific">Euphydryas editha</name>
    <name type="common">Edith's checkerspot</name>
    <dbReference type="NCBI Taxonomy" id="104508"/>
    <lineage>
        <taxon>Eukaryota</taxon>
        <taxon>Metazoa</taxon>
        <taxon>Ecdysozoa</taxon>
        <taxon>Arthropoda</taxon>
        <taxon>Hexapoda</taxon>
        <taxon>Insecta</taxon>
        <taxon>Pterygota</taxon>
        <taxon>Neoptera</taxon>
        <taxon>Endopterygota</taxon>
        <taxon>Lepidoptera</taxon>
        <taxon>Glossata</taxon>
        <taxon>Ditrysia</taxon>
        <taxon>Papilionoidea</taxon>
        <taxon>Nymphalidae</taxon>
        <taxon>Nymphalinae</taxon>
        <taxon>Euphydryas</taxon>
    </lineage>
</organism>
<keyword evidence="3" id="KW-0600">Photoreceptor protein</keyword>
<evidence type="ECO:0000256" key="6">
    <source>
        <dbReference type="ARBA" id="ARBA00022925"/>
    </source>
</evidence>
<keyword evidence="11" id="KW-1015">Disulfide bond</keyword>
<protein>
    <recommendedName>
        <fullName evidence="20">G-protein coupled receptors family 1 profile domain-containing protein</fullName>
    </recommendedName>
</protein>
<dbReference type="Proteomes" id="UP001153954">
    <property type="component" value="Unassembled WGS sequence"/>
</dbReference>
<keyword evidence="15" id="KW-0844">Vision</keyword>
<evidence type="ECO:0000256" key="14">
    <source>
        <dbReference type="ARBA" id="ARBA00023224"/>
    </source>
</evidence>
<dbReference type="PRINTS" id="PR00237">
    <property type="entry name" value="GPCRRHODOPSN"/>
</dbReference>
<dbReference type="CDD" id="cd15079">
    <property type="entry name" value="7tmA_photoreceptors_insect"/>
    <property type="match status" value="1"/>
</dbReference>
<evidence type="ECO:0000256" key="8">
    <source>
        <dbReference type="ARBA" id="ARBA00022991"/>
    </source>
</evidence>
<comment type="caution">
    <text evidence="21">The sequence shown here is derived from an EMBL/GenBank/DDBJ whole genome shotgun (WGS) entry which is preliminary data.</text>
</comment>
<dbReference type="InterPro" id="IPR000276">
    <property type="entry name" value="GPCR_Rhodpsn"/>
</dbReference>
<evidence type="ECO:0000256" key="7">
    <source>
        <dbReference type="ARBA" id="ARBA00022989"/>
    </source>
</evidence>
<dbReference type="InterPro" id="IPR001760">
    <property type="entry name" value="Opsin"/>
</dbReference>
<dbReference type="PROSITE" id="PS00237">
    <property type="entry name" value="G_PROTEIN_RECEP_F1_1"/>
    <property type="match status" value="1"/>
</dbReference>
<keyword evidence="5 17" id="KW-0812">Transmembrane</keyword>